<keyword evidence="1" id="KW-0472">Membrane</keyword>
<dbReference type="EMBL" id="CAJOAY010033236">
    <property type="protein sequence ID" value="CAF4437272.1"/>
    <property type="molecule type" value="Genomic_DNA"/>
</dbReference>
<proteinExistence type="predicted"/>
<evidence type="ECO:0000313" key="2">
    <source>
        <dbReference type="EMBL" id="CAF4437272.1"/>
    </source>
</evidence>
<accession>A0A820RLR3</accession>
<protein>
    <recommendedName>
        <fullName evidence="4">Sugar phosphate transporter domain-containing protein</fullName>
    </recommendedName>
</protein>
<feature type="transmembrane region" description="Helical" evidence="1">
    <location>
        <begin position="41"/>
        <end position="59"/>
    </location>
</feature>
<gene>
    <name evidence="2" type="ORF">OKA104_LOCUS53418</name>
</gene>
<reference evidence="2" key="1">
    <citation type="submission" date="2021-02" db="EMBL/GenBank/DDBJ databases">
        <authorList>
            <person name="Nowell W R."/>
        </authorList>
    </citation>
    <scope>NUCLEOTIDE SEQUENCE</scope>
</reference>
<feature type="non-terminal residue" evidence="2">
    <location>
        <position position="1"/>
    </location>
</feature>
<dbReference type="Proteomes" id="UP000663881">
    <property type="component" value="Unassembled WGS sequence"/>
</dbReference>
<keyword evidence="1" id="KW-1133">Transmembrane helix</keyword>
<name>A0A820RLR3_9BILA</name>
<sequence length="101" mass="11216">MEKRACLNRNYKLKSLISYNSRCTPALTFILSTLVLKKQKLSLKLGLCVFAITFGAVITSAGDLTFHGESYLIGGLSVIFQSLYLLTIQRCSEQKNIFGCT</sequence>
<evidence type="ECO:0000256" key="1">
    <source>
        <dbReference type="SAM" id="Phobius"/>
    </source>
</evidence>
<dbReference type="AlphaFoldDB" id="A0A820RLR3"/>
<evidence type="ECO:0008006" key="4">
    <source>
        <dbReference type="Google" id="ProtNLM"/>
    </source>
</evidence>
<evidence type="ECO:0000313" key="3">
    <source>
        <dbReference type="Proteomes" id="UP000663881"/>
    </source>
</evidence>
<organism evidence="2 3">
    <name type="scientific">Adineta steineri</name>
    <dbReference type="NCBI Taxonomy" id="433720"/>
    <lineage>
        <taxon>Eukaryota</taxon>
        <taxon>Metazoa</taxon>
        <taxon>Spiralia</taxon>
        <taxon>Gnathifera</taxon>
        <taxon>Rotifera</taxon>
        <taxon>Eurotatoria</taxon>
        <taxon>Bdelloidea</taxon>
        <taxon>Adinetida</taxon>
        <taxon>Adinetidae</taxon>
        <taxon>Adineta</taxon>
    </lineage>
</organism>
<keyword evidence="1" id="KW-0812">Transmembrane</keyword>
<comment type="caution">
    <text evidence="2">The sequence shown here is derived from an EMBL/GenBank/DDBJ whole genome shotgun (WGS) entry which is preliminary data.</text>
</comment>
<feature type="transmembrane region" description="Helical" evidence="1">
    <location>
        <begin position="71"/>
        <end position="88"/>
    </location>
</feature>